<evidence type="ECO:0000313" key="2">
    <source>
        <dbReference type="Proteomes" id="UP000620124"/>
    </source>
</evidence>
<dbReference type="OrthoDB" id="10005898at2759"/>
<dbReference type="Proteomes" id="UP000620124">
    <property type="component" value="Unassembled WGS sequence"/>
</dbReference>
<dbReference type="AlphaFoldDB" id="A0A8H6WXJ4"/>
<accession>A0A8H6WXJ4</accession>
<protein>
    <submittedName>
        <fullName evidence="1">TPR-REGION domain-containing protein</fullName>
    </submittedName>
</protein>
<sequence>MSRSKPLTLARLNDAILGAWSSVPPSETLDHLLRYLSTWSGTELRILYSCNSHLVQSVCKILVHLLQLRARLQHRAGLRKAPVSTSAGGFSKFAGAVADSQMLGRFWGLFQIFQWLISLERTQQPTRNLLTIERLQGWSMLGYYPFEHLCYLRIHDVIPPTVPSPTSLLNPVAKPIKLDPTTLSLWSCRCWASYVILQFAHLREDHKLLQLQQRTLRKGKGGSLSASEKQDLKRRWDAYWSGLLVNICNLPLALHWSVEGGLIKNPVLVDILSLIAAGASFRSGWNATALPSSTPKEISDIVAPPIEMGEVAAASA</sequence>
<name>A0A8H6WXJ4_9AGAR</name>
<dbReference type="EMBL" id="JACAZI010000033">
    <property type="protein sequence ID" value="KAF7330497.1"/>
    <property type="molecule type" value="Genomic_DNA"/>
</dbReference>
<comment type="caution">
    <text evidence="1">The sequence shown here is derived from an EMBL/GenBank/DDBJ whole genome shotgun (WGS) entry which is preliminary data.</text>
</comment>
<proteinExistence type="predicted"/>
<organism evidence="1 2">
    <name type="scientific">Mycena venus</name>
    <dbReference type="NCBI Taxonomy" id="2733690"/>
    <lineage>
        <taxon>Eukaryota</taxon>
        <taxon>Fungi</taxon>
        <taxon>Dikarya</taxon>
        <taxon>Basidiomycota</taxon>
        <taxon>Agaricomycotina</taxon>
        <taxon>Agaricomycetes</taxon>
        <taxon>Agaricomycetidae</taxon>
        <taxon>Agaricales</taxon>
        <taxon>Marasmiineae</taxon>
        <taxon>Mycenaceae</taxon>
        <taxon>Mycena</taxon>
    </lineage>
</organism>
<evidence type="ECO:0000313" key="1">
    <source>
        <dbReference type="EMBL" id="KAF7330497.1"/>
    </source>
</evidence>
<gene>
    <name evidence="1" type="ORF">MVEN_02489100</name>
</gene>
<keyword evidence="2" id="KW-1185">Reference proteome</keyword>
<dbReference type="PANTHER" id="PTHR12652">
    <property type="entry name" value="PEROXISOMAL BIOGENESIS FACTOR 11"/>
    <property type="match status" value="1"/>
</dbReference>
<reference evidence="1" key="1">
    <citation type="submission" date="2020-05" db="EMBL/GenBank/DDBJ databases">
        <title>Mycena genomes resolve the evolution of fungal bioluminescence.</title>
        <authorList>
            <person name="Tsai I.J."/>
        </authorList>
    </citation>
    <scope>NUCLEOTIDE SEQUENCE</scope>
    <source>
        <strain evidence="1">CCC161011</strain>
    </source>
</reference>
<dbReference type="PANTHER" id="PTHR12652:SF25">
    <property type="entry name" value="MICROBODY (PEROXISOME) PROLIFERATION PROTEIN PEROXIN 11C (EUROFUNG)"/>
    <property type="match status" value="1"/>
</dbReference>